<keyword evidence="3 11" id="KW-0436">Ligase</keyword>
<dbReference type="Pfam" id="PF08264">
    <property type="entry name" value="Anticodon_1"/>
    <property type="match status" value="1"/>
</dbReference>
<dbReference type="PATRIC" id="fig|1204725.3.peg.590"/>
<dbReference type="RefSeq" id="WP_004029784.1">
    <property type="nucleotide sequence ID" value="NZ_AMPO01000002.1"/>
</dbReference>
<gene>
    <name evidence="11 14" type="primary">valS</name>
    <name evidence="14" type="ORF">A994_02933</name>
</gene>
<keyword evidence="6 11" id="KW-0648">Protein biosynthesis</keyword>
<dbReference type="Gene3D" id="3.40.50.620">
    <property type="entry name" value="HUPs"/>
    <property type="match status" value="2"/>
</dbReference>
<dbReference type="InterPro" id="IPR009080">
    <property type="entry name" value="tRNAsynth_Ia_anticodon-bd"/>
</dbReference>
<reference evidence="14 15" key="1">
    <citation type="journal article" date="2012" name="J. Bacteriol.">
        <title>Draft genome sequence of Methanobacterium formicicum DSM 3637, an archaebacterium isolated from the methane producer amoeba Pelomyxa palustris.</title>
        <authorList>
            <person name="Gutierrez G."/>
        </authorList>
    </citation>
    <scope>NUCLEOTIDE SEQUENCE [LARGE SCALE GENOMIC DNA]</scope>
    <source>
        <strain evidence="15">DSM 3637 / PP1</strain>
    </source>
</reference>
<dbReference type="GO" id="GO:0005524">
    <property type="term" value="F:ATP binding"/>
    <property type="evidence" value="ECO:0007669"/>
    <property type="project" value="UniProtKB-UniRule"/>
</dbReference>
<dbReference type="InterPro" id="IPR013155">
    <property type="entry name" value="M/V/L/I-tRNA-synth_anticd-bd"/>
</dbReference>
<keyword evidence="15" id="KW-1185">Reference proteome</keyword>
<comment type="similarity">
    <text evidence="10 11">Belongs to the class-I aminoacyl-tRNA synthetase family. ValS type 2 subfamily.</text>
</comment>
<dbReference type="CDD" id="cd07962">
    <property type="entry name" value="Anticodon_Ia_Val"/>
    <property type="match status" value="1"/>
</dbReference>
<dbReference type="InterPro" id="IPR009008">
    <property type="entry name" value="Val/Leu/Ile-tRNA-synth_edit"/>
</dbReference>
<dbReference type="GO" id="GO:0005829">
    <property type="term" value="C:cytosol"/>
    <property type="evidence" value="ECO:0007669"/>
    <property type="project" value="TreeGrafter"/>
</dbReference>
<keyword evidence="7 11" id="KW-0030">Aminoacyl-tRNA synthetase</keyword>
<dbReference type="EC" id="6.1.1.9" evidence="11"/>
<dbReference type="EMBL" id="AMPO01000002">
    <property type="protein sequence ID" value="EKF86403.1"/>
    <property type="molecule type" value="Genomic_DNA"/>
</dbReference>
<dbReference type="SUPFAM" id="SSF50677">
    <property type="entry name" value="ValRS/IleRS/LeuRS editing domain"/>
    <property type="match status" value="1"/>
</dbReference>
<evidence type="ECO:0000256" key="2">
    <source>
        <dbReference type="ARBA" id="ARBA00022490"/>
    </source>
</evidence>
<comment type="catalytic activity">
    <reaction evidence="8 11">
        <text>tRNA(Val) + L-valine + ATP = L-valyl-tRNA(Val) + AMP + diphosphate</text>
        <dbReference type="Rhea" id="RHEA:10704"/>
        <dbReference type="Rhea" id="RHEA-COMP:9672"/>
        <dbReference type="Rhea" id="RHEA-COMP:9708"/>
        <dbReference type="ChEBI" id="CHEBI:30616"/>
        <dbReference type="ChEBI" id="CHEBI:33019"/>
        <dbReference type="ChEBI" id="CHEBI:57762"/>
        <dbReference type="ChEBI" id="CHEBI:78442"/>
        <dbReference type="ChEBI" id="CHEBI:78537"/>
        <dbReference type="ChEBI" id="CHEBI:456215"/>
        <dbReference type="EC" id="6.1.1.9"/>
    </reaction>
</comment>
<protein>
    <recommendedName>
        <fullName evidence="11">Valine--tRNA ligase</fullName>
        <ecNumber evidence="11">6.1.1.9</ecNumber>
    </recommendedName>
    <alternativeName>
        <fullName evidence="11">Valyl-tRNA synthetase</fullName>
        <shortName evidence="11">ValRS</shortName>
    </alternativeName>
</protein>
<evidence type="ECO:0000256" key="3">
    <source>
        <dbReference type="ARBA" id="ARBA00022598"/>
    </source>
</evidence>
<dbReference type="FunFam" id="3.40.50.620:FF:000192">
    <property type="entry name" value="Valine--tRNA ligase"/>
    <property type="match status" value="1"/>
</dbReference>
<comment type="function">
    <text evidence="9 11">Catalyzes the attachment of valine to tRNA(Val). As ValRS can inadvertently accommodate and process structurally similar amino acids such as threonine, to avoid such errors, it has a 'posttransfer' editing activity that hydrolyzes mischarged Thr-tRNA(Val) in a tRNA-dependent manner.</text>
</comment>
<evidence type="ECO:0000256" key="1">
    <source>
        <dbReference type="ARBA" id="ARBA00004496"/>
    </source>
</evidence>
<organism evidence="14 15">
    <name type="scientific">Methanobacterium formicicum (strain DSM 3637 / PP1)</name>
    <dbReference type="NCBI Taxonomy" id="1204725"/>
    <lineage>
        <taxon>Archaea</taxon>
        <taxon>Methanobacteriati</taxon>
        <taxon>Methanobacteriota</taxon>
        <taxon>Methanomada group</taxon>
        <taxon>Methanobacteria</taxon>
        <taxon>Methanobacteriales</taxon>
        <taxon>Methanobacteriaceae</taxon>
        <taxon>Methanobacterium</taxon>
    </lineage>
</organism>
<dbReference type="Gene3D" id="1.10.730.10">
    <property type="entry name" value="Isoleucyl-tRNA Synthetase, Domain 1"/>
    <property type="match status" value="1"/>
</dbReference>
<dbReference type="InterPro" id="IPR002303">
    <property type="entry name" value="Valyl-tRNA_ligase"/>
</dbReference>
<dbReference type="InterPro" id="IPR033705">
    <property type="entry name" value="Anticodon_Ia_Val"/>
</dbReference>
<dbReference type="InterPro" id="IPR014729">
    <property type="entry name" value="Rossmann-like_a/b/a_fold"/>
</dbReference>
<dbReference type="Pfam" id="PF00133">
    <property type="entry name" value="tRNA-synt_1"/>
    <property type="match status" value="1"/>
</dbReference>
<evidence type="ECO:0000256" key="10">
    <source>
        <dbReference type="ARBA" id="ARBA00061452"/>
    </source>
</evidence>
<comment type="domain">
    <text evidence="11">ValRS has two distinct active sites: one for aminoacylation and one for editing. The misactivated threonine is translocated from the active site to the editing site.</text>
</comment>
<evidence type="ECO:0000256" key="4">
    <source>
        <dbReference type="ARBA" id="ARBA00022741"/>
    </source>
</evidence>
<sequence>MNKVEVPKDYNHENEINWQATWQKMKLYQFNQDEKRPRYIIDTPPPYPTGSIHIGHVLNWLYMDLLARWKRMQGYSVLFPQGWDCHGLPTEVKVEETHGIKKNDVPREEFRQMCIELTKGNIHGMKTQMQRMGYSQDWEREFVTMTPEYKEKTQLSFLKMYHEGLIYRAVHPVNWCPRCETAIAFAEVEYTENETFLNYLEFPSSTEESGVPIATTRPELLAACVAVVVHPEDERYQHLTGKKVKVPLFDREVEIITDEEVDPEFGTGAVMICTFGDKTDVMWVNRYNLDIIEAINEQGIMQDVCGKYAGLTLAECKETIVEDLDKEGFLTRKEKVDQNVGQCWRCKTPIEILVKKQWFVAVKELNSRVEEAAENMNWMPEHMKTRLLNWTGNMDWDWCISRQRIFATPIPVWYCKSCGEVMLPSEEEVPIDPTQTQPSKPCKCGSTEFIPEEDVLDTWMDSSITPLVIAGWPSPEYKDLFPATIRQQGHDIIRTWAFYTILRTLALTGEAPFKNVVVNGMVFGEDGHKMSKSLGNVIAPEDVVTEYGADALRLWAANSVPGSDVPFAWKDVQHGYKFLRKFWNAFRFVNMHLEGYSEDTAKMEDIKTTLKPLDKWILSGLNQLVGEVTQAMEEYNFAQARNSIQAYVWHDFCDDYIEAVKYRLYTDDEGDSKQAALYTLNTVIKTSLKLLAPFTPHFTEEIHYYLEYGSSEEEEMGLKENDLKEIELNDDLKYQTKGFKSIHQEKWPEVVEELLDPAADELGQLGAEVIGELRRFKASKKMPLNTPLKGATIHTSSQAIYKQVSTLKEDIQGTMRVKELAVTTDKPDVREIVVEVTPRMDKIGPEFKGQAPVIVKYLKSSEPQEIAKNMEKDGFIDIEGSQITADHISTTKELVGRTGEKVELILMEELDLVIELVI</sequence>
<comment type="caution">
    <text evidence="14">The sequence shown here is derived from an EMBL/GenBank/DDBJ whole genome shotgun (WGS) entry which is preliminary data.</text>
</comment>
<feature type="short sequence motif" description="'KMSKS' region" evidence="11">
    <location>
        <begin position="529"/>
        <end position="533"/>
    </location>
</feature>
<dbReference type="HAMAP" id="MF_02005">
    <property type="entry name" value="Val_tRNA_synth_type2"/>
    <property type="match status" value="1"/>
</dbReference>
<dbReference type="InterPro" id="IPR002300">
    <property type="entry name" value="aa-tRNA-synth_Ia"/>
</dbReference>
<dbReference type="SUPFAM" id="SSF52374">
    <property type="entry name" value="Nucleotidylyl transferase"/>
    <property type="match status" value="1"/>
</dbReference>
<feature type="short sequence motif" description="'HIGH' region" evidence="11">
    <location>
        <begin position="46"/>
        <end position="56"/>
    </location>
</feature>
<dbReference type="InterPro" id="IPR001412">
    <property type="entry name" value="aa-tRNA-synth_I_CS"/>
</dbReference>
<evidence type="ECO:0000256" key="11">
    <source>
        <dbReference type="HAMAP-Rule" id="MF_02005"/>
    </source>
</evidence>
<evidence type="ECO:0000313" key="15">
    <source>
        <dbReference type="Proteomes" id="UP000007360"/>
    </source>
</evidence>
<dbReference type="GO" id="GO:0002161">
    <property type="term" value="F:aminoacyl-tRNA deacylase activity"/>
    <property type="evidence" value="ECO:0007669"/>
    <property type="project" value="InterPro"/>
</dbReference>
<proteinExistence type="inferred from homology"/>
<evidence type="ECO:0000259" key="12">
    <source>
        <dbReference type="Pfam" id="PF00133"/>
    </source>
</evidence>
<feature type="domain" description="Aminoacyl-tRNA synthetase class Ia" evidence="12">
    <location>
        <begin position="18"/>
        <end position="565"/>
    </location>
</feature>
<dbReference type="GO" id="GO:0006438">
    <property type="term" value="P:valyl-tRNA aminoacylation"/>
    <property type="evidence" value="ECO:0007669"/>
    <property type="project" value="UniProtKB-UniRule"/>
</dbReference>
<evidence type="ECO:0000256" key="6">
    <source>
        <dbReference type="ARBA" id="ARBA00022917"/>
    </source>
</evidence>
<evidence type="ECO:0000256" key="8">
    <source>
        <dbReference type="ARBA" id="ARBA00047552"/>
    </source>
</evidence>
<evidence type="ECO:0000256" key="7">
    <source>
        <dbReference type="ARBA" id="ARBA00023146"/>
    </source>
</evidence>
<keyword evidence="2 11" id="KW-0963">Cytoplasm</keyword>
<dbReference type="OrthoDB" id="23906at2157"/>
<dbReference type="SUPFAM" id="SSF47323">
    <property type="entry name" value="Anticodon-binding domain of a subclass of class I aminoacyl-tRNA synthetases"/>
    <property type="match status" value="1"/>
</dbReference>
<dbReference type="InterPro" id="IPR022874">
    <property type="entry name" value="Valine-tRNA_ligase_type_2"/>
</dbReference>
<comment type="subcellular location">
    <subcellularLocation>
        <location evidence="1 11">Cytoplasm</location>
    </subcellularLocation>
</comment>
<feature type="binding site" evidence="11">
    <location>
        <position position="532"/>
    </location>
    <ligand>
        <name>ATP</name>
        <dbReference type="ChEBI" id="CHEBI:30616"/>
    </ligand>
</feature>
<dbReference type="NCBIfam" id="NF009687">
    <property type="entry name" value="PRK13208.1"/>
    <property type="match status" value="1"/>
</dbReference>
<evidence type="ECO:0000313" key="14">
    <source>
        <dbReference type="EMBL" id="EKF86403.1"/>
    </source>
</evidence>
<dbReference type="Proteomes" id="UP000007360">
    <property type="component" value="Unassembled WGS sequence"/>
</dbReference>
<feature type="domain" description="Methionyl/Valyl/Leucyl/Isoleucyl-tRNA synthetase anticodon-binding" evidence="13">
    <location>
        <begin position="614"/>
        <end position="789"/>
    </location>
</feature>
<dbReference type="PRINTS" id="PR00986">
    <property type="entry name" value="TRNASYNTHVAL"/>
</dbReference>
<accession>K2R1L5</accession>
<dbReference type="PANTHER" id="PTHR11946">
    <property type="entry name" value="VALYL-TRNA SYNTHETASES"/>
    <property type="match status" value="1"/>
</dbReference>
<evidence type="ECO:0000256" key="9">
    <source>
        <dbReference type="ARBA" id="ARBA00055630"/>
    </source>
</evidence>
<evidence type="ECO:0000256" key="5">
    <source>
        <dbReference type="ARBA" id="ARBA00022840"/>
    </source>
</evidence>
<dbReference type="NCBIfam" id="TIGR00422">
    <property type="entry name" value="valS"/>
    <property type="match status" value="1"/>
</dbReference>
<dbReference type="PANTHER" id="PTHR11946:SF93">
    <property type="entry name" value="VALINE--TRNA LIGASE, CHLOROPLASTIC_MITOCHONDRIAL 2"/>
    <property type="match status" value="1"/>
</dbReference>
<dbReference type="GO" id="GO:0004832">
    <property type="term" value="F:valine-tRNA ligase activity"/>
    <property type="evidence" value="ECO:0007669"/>
    <property type="project" value="UniProtKB-UniRule"/>
</dbReference>
<dbReference type="AlphaFoldDB" id="K2R1L5"/>
<name>K2R1L5_METFP</name>
<dbReference type="PROSITE" id="PS00178">
    <property type="entry name" value="AA_TRNA_LIGASE_I"/>
    <property type="match status" value="1"/>
</dbReference>
<keyword evidence="5 11" id="KW-0067">ATP-binding</keyword>
<keyword evidence="4 11" id="KW-0547">Nucleotide-binding</keyword>
<dbReference type="CDD" id="cd00817">
    <property type="entry name" value="ValRS_core"/>
    <property type="match status" value="1"/>
</dbReference>
<evidence type="ECO:0000259" key="13">
    <source>
        <dbReference type="Pfam" id="PF08264"/>
    </source>
</evidence>